<dbReference type="SMART" id="SM00332">
    <property type="entry name" value="PP2Cc"/>
    <property type="match status" value="1"/>
</dbReference>
<dbReference type="InterPro" id="IPR045199">
    <property type="entry name" value="ATAD2-like"/>
</dbReference>
<dbReference type="SMART" id="SM00382">
    <property type="entry name" value="AAA"/>
    <property type="match status" value="1"/>
</dbReference>
<dbReference type="GO" id="GO:0005634">
    <property type="term" value="C:nucleus"/>
    <property type="evidence" value="ECO:0007669"/>
    <property type="project" value="TreeGrafter"/>
</dbReference>
<evidence type="ECO:0008006" key="11">
    <source>
        <dbReference type="Google" id="ProtNLM"/>
    </source>
</evidence>
<feature type="region of interest" description="Disordered" evidence="6">
    <location>
        <begin position="1"/>
        <end position="29"/>
    </location>
</feature>
<evidence type="ECO:0000256" key="3">
    <source>
        <dbReference type="ARBA" id="ARBA00022840"/>
    </source>
</evidence>
<feature type="region of interest" description="Disordered" evidence="6">
    <location>
        <begin position="415"/>
        <end position="434"/>
    </location>
</feature>
<dbReference type="PRINTS" id="PR00503">
    <property type="entry name" value="BROMODOMAIN"/>
</dbReference>
<feature type="region of interest" description="Disordered" evidence="6">
    <location>
        <begin position="453"/>
        <end position="487"/>
    </location>
</feature>
<feature type="compositionally biased region" description="Basic and acidic residues" evidence="6">
    <location>
        <begin position="397"/>
        <end position="409"/>
    </location>
</feature>
<evidence type="ECO:0000313" key="9">
    <source>
        <dbReference type="EMBL" id="KAF4664942.1"/>
    </source>
</evidence>
<dbReference type="Gene3D" id="1.20.920.10">
    <property type="entry name" value="Bromodomain-like"/>
    <property type="match status" value="1"/>
</dbReference>
<dbReference type="Gene3D" id="1.10.8.60">
    <property type="match status" value="1"/>
</dbReference>
<dbReference type="SUPFAM" id="SSF52540">
    <property type="entry name" value="P-loop containing nucleoside triphosphate hydrolases"/>
    <property type="match status" value="1"/>
</dbReference>
<dbReference type="Pfam" id="PF00481">
    <property type="entry name" value="PP2C"/>
    <property type="match status" value="1"/>
</dbReference>
<feature type="compositionally biased region" description="Low complexity" evidence="6">
    <location>
        <begin position="383"/>
        <end position="393"/>
    </location>
</feature>
<dbReference type="GO" id="GO:0006337">
    <property type="term" value="P:nucleosome disassembly"/>
    <property type="evidence" value="ECO:0007669"/>
    <property type="project" value="TreeGrafter"/>
</dbReference>
<evidence type="ECO:0000256" key="1">
    <source>
        <dbReference type="ARBA" id="ARBA00006914"/>
    </source>
</evidence>
<feature type="compositionally biased region" description="Polar residues" evidence="6">
    <location>
        <begin position="1262"/>
        <end position="1272"/>
    </location>
</feature>
<dbReference type="FunFam" id="3.40.50.300:FF:000061">
    <property type="entry name" value="ATPase family, AAA domain-containing 2"/>
    <property type="match status" value="1"/>
</dbReference>
<dbReference type="Gene3D" id="3.40.50.300">
    <property type="entry name" value="P-loop containing nucleotide triphosphate hydrolases"/>
    <property type="match status" value="1"/>
</dbReference>
<dbReference type="GO" id="GO:0042393">
    <property type="term" value="F:histone binding"/>
    <property type="evidence" value="ECO:0007669"/>
    <property type="project" value="TreeGrafter"/>
</dbReference>
<comment type="caution">
    <text evidence="9">The sequence shown here is derived from an EMBL/GenBank/DDBJ whole genome shotgun (WGS) entry which is preliminary data.</text>
</comment>
<dbReference type="EMBL" id="JABANN010000247">
    <property type="protein sequence ID" value="KAF4664942.1"/>
    <property type="molecule type" value="Genomic_DNA"/>
</dbReference>
<feature type="region of interest" description="Disordered" evidence="6">
    <location>
        <begin position="305"/>
        <end position="409"/>
    </location>
</feature>
<feature type="domain" description="Bromo" evidence="7">
    <location>
        <begin position="1163"/>
        <end position="1225"/>
    </location>
</feature>
<name>A0A7J6M069_PEROL</name>
<comment type="similarity">
    <text evidence="1">Belongs to the AAA ATPase family.</text>
</comment>
<feature type="compositionally biased region" description="Basic and acidic residues" evidence="6">
    <location>
        <begin position="372"/>
        <end position="382"/>
    </location>
</feature>
<organism evidence="9 10">
    <name type="scientific">Perkinsus olseni</name>
    <name type="common">Perkinsus atlanticus</name>
    <dbReference type="NCBI Taxonomy" id="32597"/>
    <lineage>
        <taxon>Eukaryota</taxon>
        <taxon>Sar</taxon>
        <taxon>Alveolata</taxon>
        <taxon>Perkinsozoa</taxon>
        <taxon>Perkinsea</taxon>
        <taxon>Perkinsida</taxon>
        <taxon>Perkinsidae</taxon>
        <taxon>Perkinsus</taxon>
    </lineage>
</organism>
<evidence type="ECO:0000256" key="2">
    <source>
        <dbReference type="ARBA" id="ARBA00022741"/>
    </source>
</evidence>
<dbReference type="InterPro" id="IPR003593">
    <property type="entry name" value="AAA+_ATPase"/>
</dbReference>
<evidence type="ECO:0000259" key="7">
    <source>
        <dbReference type="PROSITE" id="PS50014"/>
    </source>
</evidence>
<feature type="compositionally biased region" description="Polar residues" evidence="6">
    <location>
        <begin position="305"/>
        <end position="318"/>
    </location>
</feature>
<dbReference type="Pfam" id="PF00004">
    <property type="entry name" value="AAA"/>
    <property type="match status" value="1"/>
</dbReference>
<dbReference type="CDD" id="cd04369">
    <property type="entry name" value="Bromodomain"/>
    <property type="match status" value="1"/>
</dbReference>
<dbReference type="GO" id="GO:0006334">
    <property type="term" value="P:nucleosome assembly"/>
    <property type="evidence" value="ECO:0007669"/>
    <property type="project" value="TreeGrafter"/>
</dbReference>
<dbReference type="SUPFAM" id="SSF81606">
    <property type="entry name" value="PP2C-like"/>
    <property type="match status" value="1"/>
</dbReference>
<dbReference type="GO" id="GO:0016887">
    <property type="term" value="F:ATP hydrolysis activity"/>
    <property type="evidence" value="ECO:0007669"/>
    <property type="project" value="InterPro"/>
</dbReference>
<dbReference type="Pfam" id="PF17862">
    <property type="entry name" value="AAA_lid_3"/>
    <property type="match status" value="1"/>
</dbReference>
<sequence length="1397" mass="152555">MVGGKDGRRRSGRDEKAPLVSAEAAGSALSSAQVGGVSRYAAFSQTGRVPVNPRKVNQDSFWTIEDRAQKYSFFGVADGHGVVGHKVSGLISRQLPQSLLRELARSDASTRKALDRAFKKTNQAVLSADMDVTLSGSSCVSVLIKDSKIIGRYCANTGDSRAVLGRRSNGGQWTALPLSNDHKPDSPDELKRITKMGGRVEPFRTGIFSIPMGPSRVWLKKQDLPGLAMSRAFGDTIAASIGVTAEPEISKHTISNEDKLVVLASDGVWDFMPNEEVIQMVAKYYNQENCRKAARAVVKEASERWQSNTSSQASSPVNLSPRVDDSAVGPNGTPKGFAAEKRVASPAPDVCGPRRKSQRLASRSQPENDVLVEDHGSEEGSGKSESSSSSGSDTYEDSGHEQPDERAQRLERRRAGIPASAAEVKVEEQDAQRYPKRERIEISRRRRHRYYADDDSGDDVYYSSDSSEEYGDGKRHRKRPDGTRSRIETSFLLKRPEQLIADMAGPLDTRVGQPSSLLATGASAGSRGISFLNETIDCSELEGWDAIGGETVRRHIHHVVESVLLPLVYPELFKGLGVSPPRGLLLHGPPGTGKTLLARCLAGSCSRLGGGAKVSFFMRKGADVLSKWVGEGERLLRELFDQARKAQPSIIFFDEIDGLAPVRIGCSGANSSDPVASGGSSHSSSLVATLLALMDGLDGRGEHVVVLAATNRPDAVDPALRRPGRFDKELRFSPPRGAAERRAVLEVHTRKWRSDQMPPGTAAWICDPSRTAGFTGADLKALTEEAVMMAVRRTYPQIYEEAIRQTSGDLNGAKRRSTLRQKFMVSASNVVVTPLDFTAALKKIVPSSRRRSQHATAAGNGNSLAVASPLTSKLFASQITSLCSTILEALGQQEGKDDLNCGGVEVSTESPRKVISRVISPATGVILKTDDPTSILQYVLPGVSLAIQERGVGVFVIDMCGVSTGQQAVLDTVEAALQNTPSLLLITDDVRCVEDRLRAGELEGATSAMIEACTCLSSLLMSRVAVHGSGVLTLVLTHTVVASDADPAPWSADFDVLDMRMDMPVEFVSGWLAELLAEQVEENVRLVQREEHARQCAAVELPKTVYKFEQPSSESSSMKWESLSRKEMDTMRKEEDHWFRILRIQIREILKSLREFPAYRRWFYSPVDLEVYTDYSSIISQPLCLEDMMRKNDSEEYTAVSEVVSDLEIIANNARTYNSAQSQVYASATEFIDRATLKCQCVDDNVVAMCKLMKERRESRETFLTQQSTGQYRSRRLHPDAGLDSPEPTDATHPMEVDEDAPPSFPEAPSPFTISESLRMELKGLSDDLIEQLPKGDGPLWKRALPLAGRIIARLIAAELPTSSKEELIDFIRDALEGSCTGPSRMSCCSNDRLSGS</sequence>
<dbReference type="InterPro" id="IPR001487">
    <property type="entry name" value="Bromodomain"/>
</dbReference>
<dbReference type="PANTHER" id="PTHR23069">
    <property type="entry name" value="AAA DOMAIN-CONTAINING"/>
    <property type="match status" value="1"/>
</dbReference>
<dbReference type="Gene3D" id="3.60.40.10">
    <property type="entry name" value="PPM-type phosphatase domain"/>
    <property type="match status" value="1"/>
</dbReference>
<dbReference type="PROSITE" id="PS00674">
    <property type="entry name" value="AAA"/>
    <property type="match status" value="1"/>
</dbReference>
<keyword evidence="3" id="KW-0067">ATP-binding</keyword>
<accession>A0A7J6M069</accession>
<dbReference type="PROSITE" id="PS50014">
    <property type="entry name" value="BROMODOMAIN_2"/>
    <property type="match status" value="1"/>
</dbReference>
<dbReference type="SMART" id="SM00297">
    <property type="entry name" value="BROMO"/>
    <property type="match status" value="1"/>
</dbReference>
<dbReference type="GO" id="GO:0005524">
    <property type="term" value="F:ATP binding"/>
    <property type="evidence" value="ECO:0007669"/>
    <property type="project" value="UniProtKB-KW"/>
</dbReference>
<keyword evidence="4 5" id="KW-0103">Bromodomain</keyword>
<dbReference type="GO" id="GO:0003682">
    <property type="term" value="F:chromatin binding"/>
    <property type="evidence" value="ECO:0007669"/>
    <property type="project" value="TreeGrafter"/>
</dbReference>
<proteinExistence type="inferred from homology"/>
<evidence type="ECO:0000313" key="10">
    <source>
        <dbReference type="Proteomes" id="UP000572268"/>
    </source>
</evidence>
<feature type="region of interest" description="Disordered" evidence="6">
    <location>
        <begin position="1260"/>
        <end position="1311"/>
    </location>
</feature>
<evidence type="ECO:0000256" key="4">
    <source>
        <dbReference type="ARBA" id="ARBA00023117"/>
    </source>
</evidence>
<dbReference type="InterPro" id="IPR041569">
    <property type="entry name" value="AAA_lid_3"/>
</dbReference>
<dbReference type="SUPFAM" id="SSF47370">
    <property type="entry name" value="Bromodomain"/>
    <property type="match status" value="1"/>
</dbReference>
<dbReference type="InterPro" id="IPR003960">
    <property type="entry name" value="ATPase_AAA_CS"/>
</dbReference>
<feature type="domain" description="PPM-type phosphatase" evidence="8">
    <location>
        <begin position="39"/>
        <end position="322"/>
    </location>
</feature>
<keyword evidence="2" id="KW-0547">Nucleotide-binding</keyword>
<dbReference type="InterPro" id="IPR036427">
    <property type="entry name" value="Bromodomain-like_sf"/>
</dbReference>
<dbReference type="InterPro" id="IPR001932">
    <property type="entry name" value="PPM-type_phosphatase-like_dom"/>
</dbReference>
<dbReference type="InterPro" id="IPR036457">
    <property type="entry name" value="PPM-type-like_dom_sf"/>
</dbReference>
<dbReference type="Pfam" id="PF00439">
    <property type="entry name" value="Bromodomain"/>
    <property type="match status" value="1"/>
</dbReference>
<dbReference type="Proteomes" id="UP000572268">
    <property type="component" value="Unassembled WGS sequence"/>
</dbReference>
<reference evidence="9 10" key="1">
    <citation type="submission" date="2020-04" db="EMBL/GenBank/DDBJ databases">
        <title>Perkinsus olseni comparative genomics.</title>
        <authorList>
            <person name="Bogema D.R."/>
        </authorList>
    </citation>
    <scope>NUCLEOTIDE SEQUENCE [LARGE SCALE GENOMIC DNA]</scope>
    <source>
        <strain evidence="9">ATCC PRA-31</strain>
    </source>
</reference>
<protein>
    <recommendedName>
        <fullName evidence="11">Bromo domain-containing protein</fullName>
    </recommendedName>
</protein>
<gene>
    <name evidence="9" type="ORF">FOL46_003961</name>
</gene>
<dbReference type="InterPro" id="IPR003959">
    <property type="entry name" value="ATPase_AAA_core"/>
</dbReference>
<dbReference type="GO" id="GO:0045815">
    <property type="term" value="P:transcription initiation-coupled chromatin remodeling"/>
    <property type="evidence" value="ECO:0007669"/>
    <property type="project" value="TreeGrafter"/>
</dbReference>
<evidence type="ECO:0000259" key="8">
    <source>
        <dbReference type="PROSITE" id="PS51746"/>
    </source>
</evidence>
<dbReference type="PROSITE" id="PS51746">
    <property type="entry name" value="PPM_2"/>
    <property type="match status" value="1"/>
</dbReference>
<dbReference type="InterPro" id="IPR027417">
    <property type="entry name" value="P-loop_NTPase"/>
</dbReference>
<evidence type="ECO:0000256" key="6">
    <source>
        <dbReference type="SAM" id="MobiDB-lite"/>
    </source>
</evidence>
<evidence type="ECO:0000256" key="5">
    <source>
        <dbReference type="PROSITE-ProRule" id="PRU00035"/>
    </source>
</evidence>
<dbReference type="CDD" id="cd00143">
    <property type="entry name" value="PP2Cc"/>
    <property type="match status" value="1"/>
</dbReference>
<feature type="compositionally biased region" description="Basic and acidic residues" evidence="6">
    <location>
        <begin position="424"/>
        <end position="434"/>
    </location>
</feature>
<dbReference type="PANTHER" id="PTHR23069:SF0">
    <property type="entry name" value="TAT-BINDING HOMOLOG 7"/>
    <property type="match status" value="1"/>
</dbReference>